<proteinExistence type="predicted"/>
<evidence type="ECO:0000313" key="2">
    <source>
        <dbReference type="Proteomes" id="UP000815325"/>
    </source>
</evidence>
<name>A0ABQ7HA50_DUNSA</name>
<evidence type="ECO:0008006" key="3">
    <source>
        <dbReference type="Google" id="ProtNLM"/>
    </source>
</evidence>
<reference evidence="1" key="1">
    <citation type="submission" date="2017-08" db="EMBL/GenBank/DDBJ databases">
        <authorList>
            <person name="Polle J.E."/>
            <person name="Barry K."/>
            <person name="Cushman J."/>
            <person name="Schmutz J."/>
            <person name="Tran D."/>
            <person name="Hathwaick L.T."/>
            <person name="Yim W.C."/>
            <person name="Jenkins J."/>
            <person name="Mckie-Krisberg Z.M."/>
            <person name="Prochnik S."/>
            <person name="Lindquist E."/>
            <person name="Dockter R.B."/>
            <person name="Adam C."/>
            <person name="Molina H."/>
            <person name="Bunkerborg J."/>
            <person name="Jin E."/>
            <person name="Buchheim M."/>
            <person name="Magnuson J."/>
        </authorList>
    </citation>
    <scope>NUCLEOTIDE SEQUENCE</scope>
    <source>
        <strain evidence="1">CCAP 19/18</strain>
    </source>
</reference>
<accession>A0ABQ7HA50</accession>
<comment type="caution">
    <text evidence="1">The sequence shown here is derived from an EMBL/GenBank/DDBJ whole genome shotgun (WGS) entry which is preliminary data.</text>
</comment>
<organism evidence="1 2">
    <name type="scientific">Dunaliella salina</name>
    <name type="common">Green alga</name>
    <name type="synonym">Protococcus salinus</name>
    <dbReference type="NCBI Taxonomy" id="3046"/>
    <lineage>
        <taxon>Eukaryota</taxon>
        <taxon>Viridiplantae</taxon>
        <taxon>Chlorophyta</taxon>
        <taxon>core chlorophytes</taxon>
        <taxon>Chlorophyceae</taxon>
        <taxon>CS clade</taxon>
        <taxon>Chlamydomonadales</taxon>
        <taxon>Dunaliellaceae</taxon>
        <taxon>Dunaliella</taxon>
    </lineage>
</organism>
<dbReference type="Proteomes" id="UP000815325">
    <property type="component" value="Unassembled WGS sequence"/>
</dbReference>
<evidence type="ECO:0000313" key="1">
    <source>
        <dbReference type="EMBL" id="KAF5843726.1"/>
    </source>
</evidence>
<sequence length="94" mass="10068">MPLHLLTSLTGHGGGGKNPGMVCTPPDTPYGARTPYGAWMSCHAHVSGYLCSSAAFCVYLDPLLCMHSWLLSRFHSLFNSSPCSIACGLHRLCV</sequence>
<protein>
    <recommendedName>
        <fullName evidence="3">Encoded protein</fullName>
    </recommendedName>
</protein>
<dbReference type="EMBL" id="MU069438">
    <property type="protein sequence ID" value="KAF5843726.1"/>
    <property type="molecule type" value="Genomic_DNA"/>
</dbReference>
<keyword evidence="2" id="KW-1185">Reference proteome</keyword>
<gene>
    <name evidence="1" type="ORF">DUNSADRAFT_8241</name>
</gene>